<keyword evidence="3" id="KW-1185">Reference proteome</keyword>
<accession>A0A1Y0IMX7</accession>
<dbReference type="AlphaFoldDB" id="A0A1Y0IMX7"/>
<feature type="compositionally biased region" description="Basic and acidic residues" evidence="1">
    <location>
        <begin position="8"/>
        <end position="20"/>
    </location>
</feature>
<dbReference type="Gene3D" id="2.60.120.580">
    <property type="entry name" value="Acetamidase/Formamidase-like domains"/>
    <property type="match status" value="2"/>
</dbReference>
<dbReference type="OrthoDB" id="9811740at2"/>
<dbReference type="SUPFAM" id="SSF141130">
    <property type="entry name" value="Acetamidase/Formamidase-like"/>
    <property type="match status" value="1"/>
</dbReference>
<name>A0A1Y0IMX7_9BACL</name>
<sequence>MPMIHQLLPDRHSLHGPFDKDRPPALTIDSGDTVRLATLDSAWGIEPRAYKGATRRKFAEFDRERDGGNHALTGPIYVQGAEPGMTLEIKINEIVPGAWGWSSAGGFNSYWNRRMGVAEEAEVLLDWALDRDKMTARSLHGDFPYEVAIRPFLGILGMPPAEPGTHSTFPPRFCGGNLDCKELTAGSILYLPIPVKGALLSVGDGHAVQGDGEVSGPALECPMERVDLTLTVRDDLRLTMPRAKTPTGWLTMGLHEDLDEAMWQALEGMLDLIGSLYGISRTEAYALASLTVDLRITQIVNGVKGVHAFLPHGAIKG</sequence>
<protein>
    <submittedName>
        <fullName evidence="2">Acetamidase</fullName>
    </submittedName>
</protein>
<gene>
    <name evidence="2" type="ORF">CBW65_09170</name>
</gene>
<proteinExistence type="predicted"/>
<dbReference type="Gene3D" id="3.10.28.20">
    <property type="entry name" value="Acetamidase/Formamidase-like domains"/>
    <property type="match status" value="1"/>
</dbReference>
<dbReference type="KEGG" id="tum:CBW65_09170"/>
<evidence type="ECO:0000256" key="1">
    <source>
        <dbReference type="SAM" id="MobiDB-lite"/>
    </source>
</evidence>
<dbReference type="GO" id="GO:0016811">
    <property type="term" value="F:hydrolase activity, acting on carbon-nitrogen (but not peptide) bonds, in linear amides"/>
    <property type="evidence" value="ECO:0007669"/>
    <property type="project" value="InterPro"/>
</dbReference>
<dbReference type="Pfam" id="PF03069">
    <property type="entry name" value="FmdA_AmdA"/>
    <property type="match status" value="2"/>
</dbReference>
<dbReference type="Proteomes" id="UP000195437">
    <property type="component" value="Chromosome"/>
</dbReference>
<dbReference type="PANTHER" id="PTHR31891:SF1">
    <property type="entry name" value="FORMAMIDASE C869.04-RELATED"/>
    <property type="match status" value="1"/>
</dbReference>
<dbReference type="EMBL" id="CP021434">
    <property type="protein sequence ID" value="ARU61186.1"/>
    <property type="molecule type" value="Genomic_DNA"/>
</dbReference>
<evidence type="ECO:0000313" key="2">
    <source>
        <dbReference type="EMBL" id="ARU61186.1"/>
    </source>
</evidence>
<dbReference type="PANTHER" id="PTHR31891">
    <property type="entry name" value="FORMAMIDASE C869.04-RELATED"/>
    <property type="match status" value="1"/>
</dbReference>
<dbReference type="InterPro" id="IPR004304">
    <property type="entry name" value="FmdA_AmdA"/>
</dbReference>
<reference evidence="3" key="1">
    <citation type="submission" date="2017-05" db="EMBL/GenBank/DDBJ databases">
        <authorList>
            <person name="Sung H."/>
        </authorList>
    </citation>
    <scope>NUCLEOTIDE SEQUENCE [LARGE SCALE GENOMIC DNA]</scope>
    <source>
        <strain evidence="3">AR23208</strain>
    </source>
</reference>
<feature type="region of interest" description="Disordered" evidence="1">
    <location>
        <begin position="1"/>
        <end position="20"/>
    </location>
</feature>
<organism evidence="2 3">
    <name type="scientific">Tumebacillus avium</name>
    <dbReference type="NCBI Taxonomy" id="1903704"/>
    <lineage>
        <taxon>Bacteria</taxon>
        <taxon>Bacillati</taxon>
        <taxon>Bacillota</taxon>
        <taxon>Bacilli</taxon>
        <taxon>Bacillales</taxon>
        <taxon>Alicyclobacillaceae</taxon>
        <taxon>Tumebacillus</taxon>
    </lineage>
</organism>
<dbReference type="RefSeq" id="WP_087456567.1">
    <property type="nucleotide sequence ID" value="NZ_CP021434.1"/>
</dbReference>
<evidence type="ECO:0000313" key="3">
    <source>
        <dbReference type="Proteomes" id="UP000195437"/>
    </source>
</evidence>